<dbReference type="RefSeq" id="WP_115894187.1">
    <property type="nucleotide sequence ID" value="NZ_QTLC01000039.1"/>
</dbReference>
<comment type="caution">
    <text evidence="2">The sequence shown here is derived from an EMBL/GenBank/DDBJ whole genome shotgun (WGS) entry which is preliminary data.</text>
</comment>
<feature type="region of interest" description="Disordered" evidence="1">
    <location>
        <begin position="1"/>
        <end position="52"/>
    </location>
</feature>
<name>A0A3D8VNP0_9BACI</name>
<sequence length="156" mass="18191">MGKSIEETNIIGNLRSKKKKDKKSPYVGPSMQELREPTNLKPKVKRKSTEPKKMVNTQVPEVVLDAFLLYCARNNHFRNNAFPKMLKFVLNKYKNDVFQFEDNINGSSVFDCQKVSANFEVPVELMQDVRTWKAIKKVNYQDIYSQAIVQYLNQHT</sequence>
<gene>
    <name evidence="2" type="ORF">DXT76_10810</name>
</gene>
<dbReference type="EMBL" id="QTLC01000039">
    <property type="protein sequence ID" value="RDY70867.1"/>
    <property type="molecule type" value="Genomic_DNA"/>
</dbReference>
<reference evidence="2 3" key="1">
    <citation type="submission" date="2018-08" db="EMBL/GenBank/DDBJ databases">
        <title>Genome sequence of strict halophilic Halobacillus trueperi SS1 isolated from Lunsu, a salty water body of North West Himalayas.</title>
        <authorList>
            <person name="Gupta S."/>
            <person name="Sharma P."/>
            <person name="Dev K."/>
            <person name="Baumler D."/>
            <person name="Sourirajan A."/>
        </authorList>
    </citation>
    <scope>NUCLEOTIDE SEQUENCE [LARGE SCALE GENOMIC DNA]</scope>
    <source>
        <strain evidence="2 3">SS1</strain>
    </source>
</reference>
<evidence type="ECO:0000313" key="3">
    <source>
        <dbReference type="Proteomes" id="UP000257032"/>
    </source>
</evidence>
<proteinExistence type="predicted"/>
<evidence type="ECO:0000256" key="1">
    <source>
        <dbReference type="SAM" id="MobiDB-lite"/>
    </source>
</evidence>
<accession>A0A3D8VNP0</accession>
<evidence type="ECO:0000313" key="2">
    <source>
        <dbReference type="EMBL" id="RDY70867.1"/>
    </source>
</evidence>
<organism evidence="2 3">
    <name type="scientific">Halobacillus trueperi</name>
    <dbReference type="NCBI Taxonomy" id="156205"/>
    <lineage>
        <taxon>Bacteria</taxon>
        <taxon>Bacillati</taxon>
        <taxon>Bacillota</taxon>
        <taxon>Bacilli</taxon>
        <taxon>Bacillales</taxon>
        <taxon>Bacillaceae</taxon>
        <taxon>Halobacillus</taxon>
    </lineage>
</organism>
<dbReference type="Proteomes" id="UP000257032">
    <property type="component" value="Unassembled WGS sequence"/>
</dbReference>
<dbReference type="AlphaFoldDB" id="A0A3D8VNP0"/>
<protein>
    <submittedName>
        <fullName evidence="2">Uncharacterized protein</fullName>
    </submittedName>
</protein>